<organism evidence="11 12">
    <name type="scientific">Proteobacteria bacterium 228</name>
    <dbReference type="NCBI Taxonomy" id="2083153"/>
    <lineage>
        <taxon>Bacteria</taxon>
        <taxon>Pseudomonadati</taxon>
        <taxon>Pseudomonadota</taxon>
    </lineage>
</organism>
<evidence type="ECO:0000256" key="5">
    <source>
        <dbReference type="ARBA" id="ARBA00022723"/>
    </source>
</evidence>
<dbReference type="PANTHER" id="PTHR10949">
    <property type="entry name" value="LIPOYL SYNTHASE"/>
    <property type="match status" value="1"/>
</dbReference>
<protein>
    <recommendedName>
        <fullName evidence="9">Lipoyl synthase</fullName>
        <ecNumber evidence="9">2.8.1.8</ecNumber>
    </recommendedName>
    <alternativeName>
        <fullName evidence="9">Lip-syn</fullName>
        <shortName evidence="9">LS</shortName>
    </alternativeName>
    <alternativeName>
        <fullName evidence="9">Lipoate synthase</fullName>
    </alternativeName>
    <alternativeName>
        <fullName evidence="9">Lipoic acid synthase</fullName>
    </alternativeName>
    <alternativeName>
        <fullName evidence="9">Sulfur insertion protein LipA</fullName>
    </alternativeName>
</protein>
<dbReference type="OrthoDB" id="9787898at2"/>
<keyword evidence="3 9" id="KW-0808">Transferase</keyword>
<evidence type="ECO:0000256" key="2">
    <source>
        <dbReference type="ARBA" id="ARBA00022490"/>
    </source>
</evidence>
<dbReference type="GO" id="GO:0016992">
    <property type="term" value="F:lipoate synthase activity"/>
    <property type="evidence" value="ECO:0007669"/>
    <property type="project" value="UniProtKB-UniRule"/>
</dbReference>
<keyword evidence="4 9" id="KW-0949">S-adenosyl-L-methionine</keyword>
<dbReference type="Proteomes" id="UP000238196">
    <property type="component" value="Unassembled WGS sequence"/>
</dbReference>
<dbReference type="NCBIfam" id="NF009544">
    <property type="entry name" value="PRK12928.1"/>
    <property type="match status" value="1"/>
</dbReference>
<dbReference type="PIRSF" id="PIRSF005963">
    <property type="entry name" value="Lipoyl_synth"/>
    <property type="match status" value="1"/>
</dbReference>
<feature type="binding site" evidence="9">
    <location>
        <position position="122"/>
    </location>
    <ligand>
        <name>[4Fe-4S] cluster</name>
        <dbReference type="ChEBI" id="CHEBI:49883"/>
        <label>2</label>
        <note>4Fe-4S-S-AdoMet</note>
    </ligand>
</feature>
<dbReference type="Pfam" id="PF04055">
    <property type="entry name" value="Radical_SAM"/>
    <property type="match status" value="1"/>
</dbReference>
<feature type="domain" description="Radical SAM core" evidence="10">
    <location>
        <begin position="101"/>
        <end position="318"/>
    </location>
</feature>
<dbReference type="UniPathway" id="UPA00538">
    <property type="reaction ID" value="UER00593"/>
</dbReference>
<feature type="binding site" evidence="9">
    <location>
        <position position="89"/>
    </location>
    <ligand>
        <name>[4Fe-4S] cluster</name>
        <dbReference type="ChEBI" id="CHEBI:49883"/>
        <label>1</label>
    </ligand>
</feature>
<comment type="similarity">
    <text evidence="9">Belongs to the radical SAM superfamily. Lipoyl synthase family.</text>
</comment>
<evidence type="ECO:0000256" key="6">
    <source>
        <dbReference type="ARBA" id="ARBA00023004"/>
    </source>
</evidence>
<name>A0A2S5KWC1_9PROT</name>
<dbReference type="SFLD" id="SFLDG01058">
    <property type="entry name" value="lipoyl_synthase_like"/>
    <property type="match status" value="1"/>
</dbReference>
<keyword evidence="5 9" id="KW-0479">Metal-binding</keyword>
<dbReference type="InterPro" id="IPR003698">
    <property type="entry name" value="Lipoyl_synth"/>
</dbReference>
<dbReference type="GO" id="GO:0046872">
    <property type="term" value="F:metal ion binding"/>
    <property type="evidence" value="ECO:0007669"/>
    <property type="project" value="UniProtKB-KW"/>
</dbReference>
<comment type="pathway">
    <text evidence="9">Protein modification; protein lipoylation via endogenous pathway; protein N(6)-(lipoyl)lysine from octanoyl-[acyl-carrier-protein]: step 2/2.</text>
</comment>
<evidence type="ECO:0000313" key="12">
    <source>
        <dbReference type="Proteomes" id="UP000238196"/>
    </source>
</evidence>
<sequence>MSEHVQPLVAEPHTAASDAAVVVEPNTPKRVEQGVKLRGADKMARIPVKIMPTEEMPRKPSWLKVRIPASPEVQRIKAKLRQHKLASVCEEASCPNLGECFSKGTATFMIMGEICTRRCPFCDVAHGRPNALSKDEPRELAEAIADMGLRYVVITSVDRDDLRDGGAQHFAECIRETRERSAKIEIEVLVPDFRGRMDIALDILAGTPPDVFNHNMESIPRLYRKIRPGSDYQWSLTLLQRYKAMRPEVKTKSGLMLGLGETNEEIVQVLKDLRAHDVDMVTMGQYLQPSRHHLPVDRFVTPEEFAELGRIAEDLGFLHVASGPLVRSSYHADKQAHGEKVS</sequence>
<dbReference type="InterPro" id="IPR031691">
    <property type="entry name" value="LIAS_N"/>
</dbReference>
<evidence type="ECO:0000313" key="11">
    <source>
        <dbReference type="EMBL" id="PPC78995.1"/>
    </source>
</evidence>
<gene>
    <name evidence="9 11" type="primary">lipA</name>
    <name evidence="11" type="ORF">C4K68_02215</name>
</gene>
<evidence type="ECO:0000259" key="10">
    <source>
        <dbReference type="PROSITE" id="PS51918"/>
    </source>
</evidence>
<reference evidence="11 12" key="1">
    <citation type="submission" date="2018-02" db="EMBL/GenBank/DDBJ databases">
        <title>novel marine gammaproteobacteria from coastal saline agro ecosystem.</title>
        <authorList>
            <person name="Krishnan R."/>
            <person name="Ramesh Kumar N."/>
        </authorList>
    </citation>
    <scope>NUCLEOTIDE SEQUENCE [LARGE SCALE GENOMIC DNA]</scope>
    <source>
        <strain evidence="11 12">228</strain>
    </source>
</reference>
<dbReference type="AlphaFoldDB" id="A0A2S5KWC1"/>
<keyword evidence="7 9" id="KW-0411">Iron-sulfur</keyword>
<comment type="catalytic activity">
    <reaction evidence="8 9">
        <text>[[Fe-S] cluster scaffold protein carrying a second [4Fe-4S](2+) cluster] + N(6)-octanoyl-L-lysyl-[protein] + 2 oxidized [2Fe-2S]-[ferredoxin] + 2 S-adenosyl-L-methionine + 4 H(+) = [[Fe-S] cluster scaffold protein] + N(6)-[(R)-dihydrolipoyl]-L-lysyl-[protein] + 4 Fe(3+) + 2 hydrogen sulfide + 2 5'-deoxyadenosine + 2 L-methionine + 2 reduced [2Fe-2S]-[ferredoxin]</text>
        <dbReference type="Rhea" id="RHEA:16585"/>
        <dbReference type="Rhea" id="RHEA-COMP:9928"/>
        <dbReference type="Rhea" id="RHEA-COMP:10000"/>
        <dbReference type="Rhea" id="RHEA-COMP:10001"/>
        <dbReference type="Rhea" id="RHEA-COMP:10475"/>
        <dbReference type="Rhea" id="RHEA-COMP:14568"/>
        <dbReference type="Rhea" id="RHEA-COMP:14569"/>
        <dbReference type="ChEBI" id="CHEBI:15378"/>
        <dbReference type="ChEBI" id="CHEBI:17319"/>
        <dbReference type="ChEBI" id="CHEBI:29034"/>
        <dbReference type="ChEBI" id="CHEBI:29919"/>
        <dbReference type="ChEBI" id="CHEBI:33722"/>
        <dbReference type="ChEBI" id="CHEBI:33737"/>
        <dbReference type="ChEBI" id="CHEBI:33738"/>
        <dbReference type="ChEBI" id="CHEBI:57844"/>
        <dbReference type="ChEBI" id="CHEBI:59789"/>
        <dbReference type="ChEBI" id="CHEBI:78809"/>
        <dbReference type="ChEBI" id="CHEBI:83100"/>
        <dbReference type="EC" id="2.8.1.8"/>
    </reaction>
</comment>
<dbReference type="SUPFAM" id="SSF102114">
    <property type="entry name" value="Radical SAM enzymes"/>
    <property type="match status" value="1"/>
</dbReference>
<feature type="binding site" evidence="9">
    <location>
        <position position="119"/>
    </location>
    <ligand>
        <name>[4Fe-4S] cluster</name>
        <dbReference type="ChEBI" id="CHEBI:49883"/>
        <label>2</label>
        <note>4Fe-4S-S-AdoMet</note>
    </ligand>
</feature>
<dbReference type="InterPro" id="IPR006638">
    <property type="entry name" value="Elp3/MiaA/NifB-like_rSAM"/>
</dbReference>
<dbReference type="GO" id="GO:0009249">
    <property type="term" value="P:protein lipoylation"/>
    <property type="evidence" value="ECO:0007669"/>
    <property type="project" value="UniProtKB-UniRule"/>
</dbReference>
<dbReference type="Gene3D" id="3.20.20.70">
    <property type="entry name" value="Aldolase class I"/>
    <property type="match status" value="1"/>
</dbReference>
<dbReference type="FunFam" id="3.20.20.70:FF:000023">
    <property type="entry name" value="Lipoyl synthase"/>
    <property type="match status" value="1"/>
</dbReference>
<comment type="function">
    <text evidence="9">Catalyzes the radical-mediated insertion of two sulfur atoms into the C-6 and C-8 positions of the octanoyl moiety bound to the lipoyl domains of lipoate-dependent enzymes, thereby converting the octanoylated domains into lipoylated derivatives.</text>
</comment>
<dbReference type="EMBL" id="PRLP01000007">
    <property type="protein sequence ID" value="PPC78995.1"/>
    <property type="molecule type" value="Genomic_DNA"/>
</dbReference>
<evidence type="ECO:0000256" key="1">
    <source>
        <dbReference type="ARBA" id="ARBA00022485"/>
    </source>
</evidence>
<dbReference type="NCBIfam" id="TIGR00510">
    <property type="entry name" value="lipA"/>
    <property type="match status" value="1"/>
</dbReference>
<evidence type="ECO:0000256" key="4">
    <source>
        <dbReference type="ARBA" id="ARBA00022691"/>
    </source>
</evidence>
<proteinExistence type="inferred from homology"/>
<dbReference type="InterPro" id="IPR007197">
    <property type="entry name" value="rSAM"/>
</dbReference>
<dbReference type="HAMAP" id="MF_00206">
    <property type="entry name" value="Lipoyl_synth"/>
    <property type="match status" value="1"/>
</dbReference>
<accession>A0A2S5KWC1</accession>
<keyword evidence="2 9" id="KW-0963">Cytoplasm</keyword>
<dbReference type="InterPro" id="IPR013785">
    <property type="entry name" value="Aldolase_TIM"/>
</dbReference>
<keyword evidence="1 9" id="KW-0004">4Fe-4S</keyword>
<dbReference type="SFLD" id="SFLDS00029">
    <property type="entry name" value="Radical_SAM"/>
    <property type="match status" value="1"/>
</dbReference>
<comment type="caution">
    <text evidence="11">The sequence shown here is derived from an EMBL/GenBank/DDBJ whole genome shotgun (WGS) entry which is preliminary data.</text>
</comment>
<feature type="binding site" evidence="9">
    <location>
        <position position="115"/>
    </location>
    <ligand>
        <name>[4Fe-4S] cluster</name>
        <dbReference type="ChEBI" id="CHEBI:49883"/>
        <label>2</label>
        <note>4Fe-4S-S-AdoMet</note>
    </ligand>
</feature>
<dbReference type="SFLD" id="SFLDF00271">
    <property type="entry name" value="lipoyl_synthase"/>
    <property type="match status" value="1"/>
</dbReference>
<evidence type="ECO:0000256" key="8">
    <source>
        <dbReference type="ARBA" id="ARBA00047326"/>
    </source>
</evidence>
<comment type="cofactor">
    <cofactor evidence="9">
        <name>[4Fe-4S] cluster</name>
        <dbReference type="ChEBI" id="CHEBI:49883"/>
    </cofactor>
    <text evidence="9">Binds 2 [4Fe-4S] clusters per subunit. One cluster is coordinated with 3 cysteines and an exchangeable S-adenosyl-L-methionine.</text>
</comment>
<dbReference type="InterPro" id="IPR058240">
    <property type="entry name" value="rSAM_sf"/>
</dbReference>
<feature type="binding site" evidence="9">
    <location>
        <position position="329"/>
    </location>
    <ligand>
        <name>[4Fe-4S] cluster</name>
        <dbReference type="ChEBI" id="CHEBI:49883"/>
        <label>1</label>
    </ligand>
</feature>
<keyword evidence="6 9" id="KW-0408">Iron</keyword>
<evidence type="ECO:0000256" key="7">
    <source>
        <dbReference type="ARBA" id="ARBA00023014"/>
    </source>
</evidence>
<dbReference type="NCBIfam" id="NF004019">
    <property type="entry name" value="PRK05481.1"/>
    <property type="match status" value="1"/>
</dbReference>
<comment type="subcellular location">
    <subcellularLocation>
        <location evidence="9">Cytoplasm</location>
    </subcellularLocation>
</comment>
<dbReference type="Pfam" id="PF16881">
    <property type="entry name" value="LIAS_N"/>
    <property type="match status" value="1"/>
</dbReference>
<dbReference type="EC" id="2.8.1.8" evidence="9"/>
<dbReference type="GO" id="GO:0051539">
    <property type="term" value="F:4 iron, 4 sulfur cluster binding"/>
    <property type="evidence" value="ECO:0007669"/>
    <property type="project" value="UniProtKB-UniRule"/>
</dbReference>
<evidence type="ECO:0000256" key="9">
    <source>
        <dbReference type="HAMAP-Rule" id="MF_00206"/>
    </source>
</evidence>
<dbReference type="PANTHER" id="PTHR10949:SF0">
    <property type="entry name" value="LIPOYL SYNTHASE, MITOCHONDRIAL"/>
    <property type="match status" value="1"/>
</dbReference>
<evidence type="ECO:0000256" key="3">
    <source>
        <dbReference type="ARBA" id="ARBA00022679"/>
    </source>
</evidence>
<dbReference type="SMART" id="SM00729">
    <property type="entry name" value="Elp3"/>
    <property type="match status" value="1"/>
</dbReference>
<dbReference type="GO" id="GO:0005737">
    <property type="term" value="C:cytoplasm"/>
    <property type="evidence" value="ECO:0007669"/>
    <property type="project" value="UniProtKB-SubCell"/>
</dbReference>
<dbReference type="PROSITE" id="PS51918">
    <property type="entry name" value="RADICAL_SAM"/>
    <property type="match status" value="1"/>
</dbReference>
<feature type="binding site" evidence="9">
    <location>
        <position position="100"/>
    </location>
    <ligand>
        <name>[4Fe-4S] cluster</name>
        <dbReference type="ChEBI" id="CHEBI:49883"/>
        <label>1</label>
    </ligand>
</feature>
<dbReference type="CDD" id="cd01335">
    <property type="entry name" value="Radical_SAM"/>
    <property type="match status" value="1"/>
</dbReference>
<feature type="binding site" evidence="9">
    <location>
        <position position="94"/>
    </location>
    <ligand>
        <name>[4Fe-4S] cluster</name>
        <dbReference type="ChEBI" id="CHEBI:49883"/>
        <label>1</label>
    </ligand>
</feature>